<protein>
    <submittedName>
        <fullName evidence="2">Uncharacterized protein</fullName>
    </submittedName>
</protein>
<evidence type="ECO:0000256" key="1">
    <source>
        <dbReference type="SAM" id="MobiDB-lite"/>
    </source>
</evidence>
<evidence type="ECO:0000313" key="2">
    <source>
        <dbReference type="EMBL" id="KAF2205714.1"/>
    </source>
</evidence>
<proteinExistence type="predicted"/>
<gene>
    <name evidence="2" type="ORF">GQ43DRAFT_244549</name>
</gene>
<dbReference type="AlphaFoldDB" id="A0A9P4JYU8"/>
<accession>A0A9P4JYU8</accession>
<feature type="compositionally biased region" description="Basic and acidic residues" evidence="1">
    <location>
        <begin position="105"/>
        <end position="117"/>
    </location>
</feature>
<feature type="compositionally biased region" description="Polar residues" evidence="1">
    <location>
        <begin position="1"/>
        <end position="10"/>
    </location>
</feature>
<evidence type="ECO:0000313" key="3">
    <source>
        <dbReference type="Proteomes" id="UP000799536"/>
    </source>
</evidence>
<feature type="region of interest" description="Disordered" evidence="1">
    <location>
        <begin position="1"/>
        <end position="25"/>
    </location>
</feature>
<sequence length="143" mass="16481">MPTTNPTFCNQFTYTPPSPPPHHTQFPPLHQNHQESHQNHHKSHQNYKLHDHLAHHLTRDQNLQVKTLREAGFSIDDIADQLHITWRQAQYAARPGRPVTPESRPGMERMKEGRTEEEQGIMGELGNFFFGEGREDGGLNGEF</sequence>
<dbReference type="EMBL" id="ML993850">
    <property type="protein sequence ID" value="KAF2205714.1"/>
    <property type="molecule type" value="Genomic_DNA"/>
</dbReference>
<feature type="region of interest" description="Disordered" evidence="1">
    <location>
        <begin position="93"/>
        <end position="120"/>
    </location>
</feature>
<dbReference type="Proteomes" id="UP000799536">
    <property type="component" value="Unassembled WGS sequence"/>
</dbReference>
<organism evidence="2 3">
    <name type="scientific">Delitschia confertaspora ATCC 74209</name>
    <dbReference type="NCBI Taxonomy" id="1513339"/>
    <lineage>
        <taxon>Eukaryota</taxon>
        <taxon>Fungi</taxon>
        <taxon>Dikarya</taxon>
        <taxon>Ascomycota</taxon>
        <taxon>Pezizomycotina</taxon>
        <taxon>Dothideomycetes</taxon>
        <taxon>Pleosporomycetidae</taxon>
        <taxon>Pleosporales</taxon>
        <taxon>Delitschiaceae</taxon>
        <taxon>Delitschia</taxon>
    </lineage>
</organism>
<reference evidence="2" key="1">
    <citation type="journal article" date="2020" name="Stud. Mycol.">
        <title>101 Dothideomycetes genomes: a test case for predicting lifestyles and emergence of pathogens.</title>
        <authorList>
            <person name="Haridas S."/>
            <person name="Albert R."/>
            <person name="Binder M."/>
            <person name="Bloem J."/>
            <person name="Labutti K."/>
            <person name="Salamov A."/>
            <person name="Andreopoulos B."/>
            <person name="Baker S."/>
            <person name="Barry K."/>
            <person name="Bills G."/>
            <person name="Bluhm B."/>
            <person name="Cannon C."/>
            <person name="Castanera R."/>
            <person name="Culley D."/>
            <person name="Daum C."/>
            <person name="Ezra D."/>
            <person name="Gonzalez J."/>
            <person name="Henrissat B."/>
            <person name="Kuo A."/>
            <person name="Liang C."/>
            <person name="Lipzen A."/>
            <person name="Lutzoni F."/>
            <person name="Magnuson J."/>
            <person name="Mondo S."/>
            <person name="Nolan M."/>
            <person name="Ohm R."/>
            <person name="Pangilinan J."/>
            <person name="Park H.-J."/>
            <person name="Ramirez L."/>
            <person name="Alfaro M."/>
            <person name="Sun H."/>
            <person name="Tritt A."/>
            <person name="Yoshinaga Y."/>
            <person name="Zwiers L.-H."/>
            <person name="Turgeon B."/>
            <person name="Goodwin S."/>
            <person name="Spatafora J."/>
            <person name="Crous P."/>
            <person name="Grigoriev I."/>
        </authorList>
    </citation>
    <scope>NUCLEOTIDE SEQUENCE</scope>
    <source>
        <strain evidence="2">ATCC 74209</strain>
    </source>
</reference>
<comment type="caution">
    <text evidence="2">The sequence shown here is derived from an EMBL/GenBank/DDBJ whole genome shotgun (WGS) entry which is preliminary data.</text>
</comment>
<name>A0A9P4JYU8_9PLEO</name>
<keyword evidence="3" id="KW-1185">Reference proteome</keyword>
<dbReference type="OrthoDB" id="5405453at2759"/>